<dbReference type="GO" id="GO:0003677">
    <property type="term" value="F:DNA binding"/>
    <property type="evidence" value="ECO:0007669"/>
    <property type="project" value="UniProtKB-KW"/>
</dbReference>
<dbReference type="PATRIC" id="fig|476272.21.peg.230"/>
<keyword evidence="4" id="KW-1185">Reference proteome</keyword>
<proteinExistence type="predicted"/>
<evidence type="ECO:0000313" key="3">
    <source>
        <dbReference type="EMBL" id="EEG47560.1"/>
    </source>
</evidence>
<dbReference type="EMBL" id="ACBZ01000188">
    <property type="protein sequence ID" value="EEG47560.1"/>
    <property type="molecule type" value="Genomic_DNA"/>
</dbReference>
<feature type="domain" description="HTH cro/C1-type" evidence="2">
    <location>
        <begin position="7"/>
        <end position="61"/>
    </location>
</feature>
<comment type="caution">
    <text evidence="3">The sequence shown here is derived from an EMBL/GenBank/DDBJ whole genome shotgun (WGS) entry which is preliminary data.</text>
</comment>
<accession>C0CRN8</accession>
<dbReference type="GeneID" id="86823351"/>
<dbReference type="HOGENOM" id="CLU_134256_0_0_9"/>
<reference evidence="3 4" key="1">
    <citation type="submission" date="2009-01" db="EMBL/GenBank/DDBJ databases">
        <authorList>
            <person name="Fulton L."/>
            <person name="Clifton S."/>
            <person name="Fulton B."/>
            <person name="Xu J."/>
            <person name="Minx P."/>
            <person name="Pepin K.H."/>
            <person name="Johnson M."/>
            <person name="Bhonagiri V."/>
            <person name="Nash W.E."/>
            <person name="Mardis E.R."/>
            <person name="Wilson R.K."/>
        </authorList>
    </citation>
    <scope>NUCLEOTIDE SEQUENCE [LARGE SCALE GENOMIC DNA]</scope>
    <source>
        <strain evidence="4">DSM 10507 / JCM 14656 / S5a33</strain>
    </source>
</reference>
<dbReference type="AlphaFoldDB" id="C0CRN8"/>
<dbReference type="InterPro" id="IPR010982">
    <property type="entry name" value="Lambda_DNA-bd_dom_sf"/>
</dbReference>
<evidence type="ECO:0000259" key="2">
    <source>
        <dbReference type="PROSITE" id="PS50943"/>
    </source>
</evidence>
<organism evidence="3 4">
    <name type="scientific">Blautia hydrogenotrophica (strain DSM 10507 / JCM 14656 / S5a33)</name>
    <name type="common">Ruminococcus hydrogenotrophicus</name>
    <dbReference type="NCBI Taxonomy" id="476272"/>
    <lineage>
        <taxon>Bacteria</taxon>
        <taxon>Bacillati</taxon>
        <taxon>Bacillota</taxon>
        <taxon>Clostridia</taxon>
        <taxon>Lachnospirales</taxon>
        <taxon>Lachnospiraceae</taxon>
        <taxon>Blautia</taxon>
    </lineage>
</organism>
<dbReference type="PANTHER" id="PTHR46558">
    <property type="entry name" value="TRACRIPTIONAL REGULATORY PROTEIN-RELATED-RELATED"/>
    <property type="match status" value="1"/>
</dbReference>
<reference evidence="3 4" key="2">
    <citation type="submission" date="2009-02" db="EMBL/GenBank/DDBJ databases">
        <title>Draft genome sequence of Blautia hydrogenotrophica DSM 10507 (Ruminococcus hydrogenotrophicus DSM 10507).</title>
        <authorList>
            <person name="Sudarsanam P."/>
            <person name="Ley R."/>
            <person name="Guruge J."/>
            <person name="Turnbaugh P.J."/>
            <person name="Mahowald M."/>
            <person name="Liep D."/>
            <person name="Gordon J."/>
        </authorList>
    </citation>
    <scope>NUCLEOTIDE SEQUENCE [LARGE SCALE GENOMIC DNA]</scope>
    <source>
        <strain evidence="4">DSM 10507 / JCM 14656 / S5a33</strain>
    </source>
</reference>
<dbReference type="Pfam" id="PF12674">
    <property type="entry name" value="Zn_ribbon_2"/>
    <property type="match status" value="1"/>
</dbReference>
<dbReference type="Proteomes" id="UP000003100">
    <property type="component" value="Unassembled WGS sequence"/>
</dbReference>
<keyword evidence="1" id="KW-0238">DNA-binding</keyword>
<dbReference type="eggNOG" id="COG1476">
    <property type="taxonomic scope" value="Bacteria"/>
</dbReference>
<dbReference type="SMART" id="SM00530">
    <property type="entry name" value="HTH_XRE"/>
    <property type="match status" value="1"/>
</dbReference>
<dbReference type="InterPro" id="IPR025868">
    <property type="entry name" value="Zn_ribbon_dom_put"/>
</dbReference>
<name>C0CRN8_BLAHS</name>
<evidence type="ECO:0000313" key="4">
    <source>
        <dbReference type="Proteomes" id="UP000003100"/>
    </source>
</evidence>
<evidence type="ECO:0000256" key="1">
    <source>
        <dbReference type="ARBA" id="ARBA00023125"/>
    </source>
</evidence>
<dbReference type="RefSeq" id="WP_005952017.1">
    <property type="nucleotide sequence ID" value="NZ_CP136423.1"/>
</dbReference>
<sequence length="145" mass="17032">MKTKEVISELRKEYGLSQDELAEKVYVTRQAVSRWETGETIPNIETLKLLSKLFDVSINTLLGSPRKLICQCCGMPLDDSITSKEENGMFNEDYCKWCYHEGKFRYSNKEDLISYCSEHMADENWSSEQVRTYMEKLLPTLKHWK</sequence>
<dbReference type="SUPFAM" id="SSF47413">
    <property type="entry name" value="lambda repressor-like DNA-binding domains"/>
    <property type="match status" value="1"/>
</dbReference>
<dbReference type="CDD" id="cd00093">
    <property type="entry name" value="HTH_XRE"/>
    <property type="match status" value="1"/>
</dbReference>
<dbReference type="PROSITE" id="PS50943">
    <property type="entry name" value="HTH_CROC1"/>
    <property type="match status" value="1"/>
</dbReference>
<protein>
    <recommendedName>
        <fullName evidence="2">HTH cro/C1-type domain-containing protein</fullName>
    </recommendedName>
</protein>
<dbReference type="InterPro" id="IPR001387">
    <property type="entry name" value="Cro/C1-type_HTH"/>
</dbReference>
<dbReference type="Pfam" id="PF01381">
    <property type="entry name" value="HTH_3"/>
    <property type="match status" value="1"/>
</dbReference>
<dbReference type="PANTHER" id="PTHR46558:SF4">
    <property type="entry name" value="DNA-BIDING PHAGE PROTEIN"/>
    <property type="match status" value="1"/>
</dbReference>
<dbReference type="Gene3D" id="1.10.260.40">
    <property type="entry name" value="lambda repressor-like DNA-binding domains"/>
    <property type="match status" value="1"/>
</dbReference>
<gene>
    <name evidence="3" type="ORF">RUMHYD_03552</name>
</gene>